<dbReference type="AlphaFoldDB" id="A0A5J4QS66"/>
<gene>
    <name evidence="1" type="ORF">EZS27_026482</name>
</gene>
<reference evidence="1" key="1">
    <citation type="submission" date="2019-03" db="EMBL/GenBank/DDBJ databases">
        <title>Single cell metagenomics reveals metabolic interactions within the superorganism composed of flagellate Streblomastix strix and complex community of Bacteroidetes bacteria on its surface.</title>
        <authorList>
            <person name="Treitli S.C."/>
            <person name="Kolisko M."/>
            <person name="Husnik F."/>
            <person name="Keeling P."/>
            <person name="Hampl V."/>
        </authorList>
    </citation>
    <scope>NUCLEOTIDE SEQUENCE</scope>
    <source>
        <strain evidence="1">STM</strain>
    </source>
</reference>
<name>A0A5J4QS66_9ZZZZ</name>
<protein>
    <submittedName>
        <fullName evidence="1">Uncharacterized protein</fullName>
    </submittedName>
</protein>
<comment type="caution">
    <text evidence="1">The sequence shown here is derived from an EMBL/GenBank/DDBJ whole genome shotgun (WGS) entry which is preliminary data.</text>
</comment>
<dbReference type="EMBL" id="SNRY01002636">
    <property type="protein sequence ID" value="KAA6324155.1"/>
    <property type="molecule type" value="Genomic_DNA"/>
</dbReference>
<organism evidence="1">
    <name type="scientific">termite gut metagenome</name>
    <dbReference type="NCBI Taxonomy" id="433724"/>
    <lineage>
        <taxon>unclassified sequences</taxon>
        <taxon>metagenomes</taxon>
        <taxon>organismal metagenomes</taxon>
    </lineage>
</organism>
<sequence length="92" mass="10669">MENTKHHLSLYRGEKKISGFMAIDRRRVLLSMFKLISEKNYSNAQIKHLSFTITGESERFLVIPELFVKLKTNKITSEELLMQSVLPGNVED</sequence>
<accession>A0A5J4QS66</accession>
<proteinExistence type="predicted"/>
<evidence type="ECO:0000313" key="1">
    <source>
        <dbReference type="EMBL" id="KAA6324155.1"/>
    </source>
</evidence>